<evidence type="ECO:0000256" key="3">
    <source>
        <dbReference type="ARBA" id="ARBA00022989"/>
    </source>
</evidence>
<evidence type="ECO:0000256" key="4">
    <source>
        <dbReference type="ARBA" id="ARBA00023136"/>
    </source>
</evidence>
<dbReference type="InterPro" id="IPR052951">
    <property type="entry name" value="Tellurite_res_ion_channel"/>
</dbReference>
<feature type="transmembrane region" description="Helical" evidence="5">
    <location>
        <begin position="254"/>
        <end position="274"/>
    </location>
</feature>
<name>A0ABT4AR39_9ACTN</name>
<dbReference type="PANTHER" id="PTHR37955:SF1">
    <property type="entry name" value="DEP DOMAIN-CONTAINING PROTEIN"/>
    <property type="match status" value="1"/>
</dbReference>
<dbReference type="Gene3D" id="1.50.10.150">
    <property type="entry name" value="Voltage-dependent anion channel"/>
    <property type="match status" value="1"/>
</dbReference>
<reference evidence="6" key="1">
    <citation type="submission" date="2022-11" db="EMBL/GenBank/DDBJ databases">
        <authorList>
            <person name="Somphong A."/>
            <person name="Phongsopitanun W."/>
        </authorList>
    </citation>
    <scope>NUCLEOTIDE SEQUENCE</scope>
    <source>
        <strain evidence="6">Pm04-4</strain>
    </source>
</reference>
<proteinExistence type="predicted"/>
<accession>A0ABT4AR39</accession>
<gene>
    <name evidence="6" type="ORF">OWR29_01750</name>
</gene>
<dbReference type="Pfam" id="PF03595">
    <property type="entry name" value="SLAC1"/>
    <property type="match status" value="1"/>
</dbReference>
<dbReference type="RefSeq" id="WP_267560470.1">
    <property type="nucleotide sequence ID" value="NZ_JAPNTZ010000001.1"/>
</dbReference>
<evidence type="ECO:0000313" key="6">
    <source>
        <dbReference type="EMBL" id="MCY1136704.1"/>
    </source>
</evidence>
<dbReference type="InterPro" id="IPR038665">
    <property type="entry name" value="Voltage-dep_anion_channel_sf"/>
</dbReference>
<keyword evidence="4 5" id="KW-0472">Membrane</keyword>
<feature type="transmembrane region" description="Helical" evidence="5">
    <location>
        <begin position="286"/>
        <end position="306"/>
    </location>
</feature>
<keyword evidence="3 5" id="KW-1133">Transmembrane helix</keyword>
<dbReference type="PANTHER" id="PTHR37955">
    <property type="entry name" value="TELLURITE RESISTANCE PROTEIN TEHA"/>
    <property type="match status" value="1"/>
</dbReference>
<feature type="transmembrane region" description="Helical" evidence="5">
    <location>
        <begin position="45"/>
        <end position="64"/>
    </location>
</feature>
<dbReference type="Proteomes" id="UP001151002">
    <property type="component" value="Unassembled WGS sequence"/>
</dbReference>
<evidence type="ECO:0000256" key="2">
    <source>
        <dbReference type="ARBA" id="ARBA00022692"/>
    </source>
</evidence>
<feature type="transmembrane region" description="Helical" evidence="5">
    <location>
        <begin position="227"/>
        <end position="247"/>
    </location>
</feature>
<protein>
    <submittedName>
        <fullName evidence="6">Transporter</fullName>
    </submittedName>
</protein>
<organism evidence="6 7">
    <name type="scientific">Paractinoplanes pyxinae</name>
    <dbReference type="NCBI Taxonomy" id="2997416"/>
    <lineage>
        <taxon>Bacteria</taxon>
        <taxon>Bacillati</taxon>
        <taxon>Actinomycetota</taxon>
        <taxon>Actinomycetes</taxon>
        <taxon>Micromonosporales</taxon>
        <taxon>Micromonosporaceae</taxon>
        <taxon>Paractinoplanes</taxon>
    </lineage>
</organism>
<feature type="transmembrane region" description="Helical" evidence="5">
    <location>
        <begin position="143"/>
        <end position="160"/>
    </location>
</feature>
<evidence type="ECO:0000256" key="5">
    <source>
        <dbReference type="SAM" id="Phobius"/>
    </source>
</evidence>
<keyword evidence="7" id="KW-1185">Reference proteome</keyword>
<comment type="caution">
    <text evidence="6">The sequence shown here is derived from an EMBL/GenBank/DDBJ whole genome shotgun (WGS) entry which is preliminary data.</text>
</comment>
<feature type="transmembrane region" description="Helical" evidence="5">
    <location>
        <begin position="166"/>
        <end position="188"/>
    </location>
</feature>
<dbReference type="InterPro" id="IPR004695">
    <property type="entry name" value="SLAC1/Mae1/Ssu1/TehA"/>
</dbReference>
<comment type="subcellular location">
    <subcellularLocation>
        <location evidence="1">Membrane</location>
        <topology evidence="1">Multi-pass membrane protein</topology>
    </subcellularLocation>
</comment>
<dbReference type="EMBL" id="JAPNTZ010000001">
    <property type="protein sequence ID" value="MCY1136704.1"/>
    <property type="molecule type" value="Genomic_DNA"/>
</dbReference>
<evidence type="ECO:0000256" key="1">
    <source>
        <dbReference type="ARBA" id="ARBA00004141"/>
    </source>
</evidence>
<sequence>MTAVVAPRRTRLPLNNLAVAFGLSGLAGMWTLAADVLGAPESVALLLWAVAVVAWVGLTVAHAVRGWQSDESLADQLRHPAQGPIAALMPVVGLLVGAEAHRWLPRLGPALVIVFAVVATVFAGWMLAHWVSGHLHLESVHGGYFLPTVAGGFVAGGSLAKVGLPGLGYCAFAVGLLFWLMIGTLILARIAVHSDLPAPLIPTLAIFVAPPAVGGSAWFALNGPRADVMALSLGGATVILTVMQFALAPRYRRLSFSLGFWSFTFPYAAVAHYSVEWLALERPVGWRVWAWMIVVAISSFITVVAVQTLRRWRRR</sequence>
<evidence type="ECO:0000313" key="7">
    <source>
        <dbReference type="Proteomes" id="UP001151002"/>
    </source>
</evidence>
<keyword evidence="2 5" id="KW-0812">Transmembrane</keyword>
<feature type="transmembrane region" description="Helical" evidence="5">
    <location>
        <begin position="110"/>
        <end position="131"/>
    </location>
</feature>
<feature type="transmembrane region" description="Helical" evidence="5">
    <location>
        <begin position="12"/>
        <end position="33"/>
    </location>
</feature>